<evidence type="ECO:0008006" key="4">
    <source>
        <dbReference type="Google" id="ProtNLM"/>
    </source>
</evidence>
<reference evidence="2 3" key="1">
    <citation type="submission" date="2023-07" db="EMBL/GenBank/DDBJ databases">
        <title>Sequencing the genomes of 1000 actinobacteria strains.</title>
        <authorList>
            <person name="Klenk H.-P."/>
        </authorList>
    </citation>
    <scope>NUCLEOTIDE SEQUENCE [LARGE SCALE GENOMIC DNA]</scope>
    <source>
        <strain evidence="2 3">DSM 44709</strain>
    </source>
</reference>
<evidence type="ECO:0000313" key="3">
    <source>
        <dbReference type="Proteomes" id="UP001240236"/>
    </source>
</evidence>
<organism evidence="2 3">
    <name type="scientific">Catenuloplanes indicus</name>
    <dbReference type="NCBI Taxonomy" id="137267"/>
    <lineage>
        <taxon>Bacteria</taxon>
        <taxon>Bacillati</taxon>
        <taxon>Actinomycetota</taxon>
        <taxon>Actinomycetes</taxon>
        <taxon>Micromonosporales</taxon>
        <taxon>Micromonosporaceae</taxon>
        <taxon>Catenuloplanes</taxon>
    </lineage>
</organism>
<evidence type="ECO:0000313" key="2">
    <source>
        <dbReference type="EMBL" id="MDQ0370654.1"/>
    </source>
</evidence>
<dbReference type="RefSeq" id="WP_307246786.1">
    <property type="nucleotide sequence ID" value="NZ_JAUSUZ010000001.1"/>
</dbReference>
<feature type="signal peptide" evidence="1">
    <location>
        <begin position="1"/>
        <end position="20"/>
    </location>
</feature>
<dbReference type="Proteomes" id="UP001240236">
    <property type="component" value="Unassembled WGS sequence"/>
</dbReference>
<feature type="chain" id="PRO_5042164587" description="Extracellular repeat protein, HAF family" evidence="1">
    <location>
        <begin position="21"/>
        <end position="322"/>
    </location>
</feature>
<evidence type="ECO:0000256" key="1">
    <source>
        <dbReference type="SAM" id="SignalP"/>
    </source>
</evidence>
<keyword evidence="3" id="KW-1185">Reference proteome</keyword>
<comment type="caution">
    <text evidence="2">The sequence shown here is derived from an EMBL/GenBank/DDBJ whole genome shotgun (WGS) entry which is preliminary data.</text>
</comment>
<protein>
    <recommendedName>
        <fullName evidence="4">Extracellular repeat protein, HAF family</fullName>
    </recommendedName>
</protein>
<dbReference type="EMBL" id="JAUSUZ010000001">
    <property type="protein sequence ID" value="MDQ0370654.1"/>
    <property type="molecule type" value="Genomic_DNA"/>
</dbReference>
<keyword evidence="1" id="KW-0732">Signal</keyword>
<gene>
    <name evidence="2" type="ORF">J2S42_007323</name>
</gene>
<name>A0AAE4B1H6_9ACTN</name>
<accession>A0AAE4B1H6</accession>
<proteinExistence type="predicted"/>
<sequence>MLVAAGMLGTVALTAAPAGAAPAGTTAAKCRIAYLPVPDGADVHSTVIAGGDVTGRYAVGSVTYGFGTEQVIWKDGAVSVPSLPFGEGKLDDVNSSGVAVGYGLTMNYDSVPVAWSEATGLQELTVPEEGWSGRAFAINSRGDIAGTVYDKSDYDGTQVAVVWPAGAPGTIEVLPAEGPHYAVDIDEDGTVLAHAGSFVWSPGGSTVWDRAGDDVRQLGERSFGSTISGGYVLHSKDTADGTRYVVLDLDGRSRDVRHLDIAATINRHGDVAGQGTVIERRNGSTIPLQLPAGTVAWVTALSDTGTAYGTAAGLPAMWKNCR</sequence>
<dbReference type="AlphaFoldDB" id="A0AAE4B1H6"/>